<dbReference type="Gene3D" id="3.30.565.10">
    <property type="entry name" value="Histidine kinase-like ATPase, C-terminal domain"/>
    <property type="match status" value="1"/>
</dbReference>
<evidence type="ECO:0008006" key="7">
    <source>
        <dbReference type="Google" id="ProtNLM"/>
    </source>
</evidence>
<dbReference type="InterPro" id="IPR038973">
    <property type="entry name" value="MutL/Mlh/Pms-like"/>
</dbReference>
<dbReference type="Proteomes" id="UP000614350">
    <property type="component" value="Unassembled WGS sequence"/>
</dbReference>
<dbReference type="Gene3D" id="3.30.1540.20">
    <property type="entry name" value="MutL, C-terminal domain, dimerisation subdomain"/>
    <property type="match status" value="1"/>
</dbReference>
<dbReference type="SUPFAM" id="SSF54211">
    <property type="entry name" value="Ribosomal protein S5 domain 2-like"/>
    <property type="match status" value="1"/>
</dbReference>
<dbReference type="InterPro" id="IPR036890">
    <property type="entry name" value="HATPase_C_sf"/>
</dbReference>
<comment type="caution">
    <text evidence="5">The sequence shown here is derived from an EMBL/GenBank/DDBJ whole genome shotgun (WGS) entry which is preliminary data.</text>
</comment>
<keyword evidence="6" id="KW-1185">Reference proteome</keyword>
<proteinExistence type="inferred from homology"/>
<protein>
    <recommendedName>
        <fullName evidence="7">Mismatch repair endonuclease PMS2</fullName>
    </recommendedName>
</protein>
<dbReference type="InterPro" id="IPR014721">
    <property type="entry name" value="Ribsml_uS5_D2-typ_fold_subgr"/>
</dbReference>
<dbReference type="CDD" id="cd03484">
    <property type="entry name" value="MutL_Trans_hPMS_2_like"/>
    <property type="match status" value="1"/>
</dbReference>
<accession>A0A834KJY4</accession>
<evidence type="ECO:0000313" key="5">
    <source>
        <dbReference type="EMBL" id="KAF7405451.1"/>
    </source>
</evidence>
<evidence type="ECO:0000259" key="3">
    <source>
        <dbReference type="SMART" id="SM00853"/>
    </source>
</evidence>
<dbReference type="InterPro" id="IPR014762">
    <property type="entry name" value="DNA_mismatch_repair_CS"/>
</dbReference>
<keyword evidence="2" id="KW-0227">DNA damage</keyword>
<dbReference type="SMART" id="SM01340">
    <property type="entry name" value="DNA_mis_repair"/>
    <property type="match status" value="1"/>
</dbReference>
<dbReference type="InterPro" id="IPR020568">
    <property type="entry name" value="Ribosomal_Su5_D2-typ_SF"/>
</dbReference>
<gene>
    <name evidence="5" type="ORF">HZH66_004357</name>
</gene>
<dbReference type="Gene3D" id="3.30.230.10">
    <property type="match status" value="1"/>
</dbReference>
<dbReference type="Pfam" id="PF13589">
    <property type="entry name" value="HATPase_c_3"/>
    <property type="match status" value="1"/>
</dbReference>
<evidence type="ECO:0000259" key="4">
    <source>
        <dbReference type="SMART" id="SM01340"/>
    </source>
</evidence>
<dbReference type="InterPro" id="IPR042121">
    <property type="entry name" value="MutL_C_regsub"/>
</dbReference>
<sequence>MYEPIATTEKSQKIEAINKETIHRICSGQVVIDLSIAVKELVENSLDSGATIVDVKLTDYGKTCITVSDNGSGVEEQDFEGLGLKHYTSKLREFSDLTEVNTFGFRGEALSSLCALGDLSIVTRHLINEHGFKLEFDRNGLLKKKEICAREKGTSVHVKNIFKNLPVRAKEFHRNIKKEYTRTIQILYSYCLVSVNAKITCTNTISGKSSNLIVSTANADSVLKNIIAVFGKKSVDSLIQIELQPPDETTLEEYNLPNNSKIDFDWECYVSSCDHTCGRSSPDRQFFYVNGRPCDLTKINKLINHIYHKYNNKQYPFIFLNLKLNQECADVNVTPDKRTILFTQEKIILASIKFNLIKKWESMQGNFTVKALTELNFGFKRIASNTYDDPPAKRIQIFHRSENVKKKDEKETHVKTNNAFEENNEVVEKLLNIEIPINIEKVKEKFYEKKNASKNDDIKKGKLKYKVRIEADQNNEAEKELQRELTKESFTKMEIIGQFNLGFIIALLENDLFIIDQHATDEKFRFEKLSNETKLKTQKLIIPKPLNLSSLNETILIEQREIFESNGFEFKINTEDNVGQRVELIGMPVSGGWQFGQGDIEELIFLIKEGVIENKVSSEIPRPSRVRQMLASRACRSAVMIGTALNNTEMQKLMIQMSQMKNPWNCPHGRPTIRHLFSLFLMNR</sequence>
<dbReference type="GO" id="GO:0030983">
    <property type="term" value="F:mismatched DNA binding"/>
    <property type="evidence" value="ECO:0007669"/>
    <property type="project" value="InterPro"/>
</dbReference>
<reference evidence="5" key="1">
    <citation type="journal article" date="2020" name="G3 (Bethesda)">
        <title>High-Quality Assemblies for Three Invasive Social Wasps from the &lt;i&gt;Vespula&lt;/i&gt; Genus.</title>
        <authorList>
            <person name="Harrop T.W.R."/>
            <person name="Guhlin J."/>
            <person name="McLaughlin G.M."/>
            <person name="Permina E."/>
            <person name="Stockwell P."/>
            <person name="Gilligan J."/>
            <person name="Le Lec M.F."/>
            <person name="Gruber M.A.M."/>
            <person name="Quinn O."/>
            <person name="Lovegrove M."/>
            <person name="Duncan E.J."/>
            <person name="Remnant E.J."/>
            <person name="Van Eeckhoven J."/>
            <person name="Graham B."/>
            <person name="Knapp R.A."/>
            <person name="Langford K.W."/>
            <person name="Kronenberg Z."/>
            <person name="Press M.O."/>
            <person name="Eacker S.M."/>
            <person name="Wilson-Rankin E.E."/>
            <person name="Purcell J."/>
            <person name="Lester P.J."/>
            <person name="Dearden P.K."/>
        </authorList>
    </citation>
    <scope>NUCLEOTIDE SEQUENCE</scope>
    <source>
        <strain evidence="5">Marl-1</strain>
    </source>
</reference>
<comment type="similarity">
    <text evidence="1">Belongs to the DNA mismatch repair MutL/HexB family.</text>
</comment>
<dbReference type="InterPro" id="IPR002099">
    <property type="entry name" value="MutL/Mlh/PMS"/>
</dbReference>
<dbReference type="GO" id="GO:0032389">
    <property type="term" value="C:MutLalpha complex"/>
    <property type="evidence" value="ECO:0007669"/>
    <property type="project" value="TreeGrafter"/>
</dbReference>
<dbReference type="SMART" id="SM00853">
    <property type="entry name" value="MutL_C"/>
    <property type="match status" value="1"/>
</dbReference>
<dbReference type="EMBL" id="JACSEA010000003">
    <property type="protein sequence ID" value="KAF7405451.1"/>
    <property type="molecule type" value="Genomic_DNA"/>
</dbReference>
<feature type="domain" description="MutL C-terminal dimerisation" evidence="3">
    <location>
        <begin position="495"/>
        <end position="645"/>
    </location>
</feature>
<dbReference type="GO" id="GO:0006298">
    <property type="term" value="P:mismatch repair"/>
    <property type="evidence" value="ECO:0007669"/>
    <property type="project" value="InterPro"/>
</dbReference>
<dbReference type="InterPro" id="IPR042120">
    <property type="entry name" value="MutL_C_dimsub"/>
</dbReference>
<dbReference type="Pfam" id="PF08676">
    <property type="entry name" value="MutL_C"/>
    <property type="match status" value="1"/>
</dbReference>
<dbReference type="Gene3D" id="3.30.1370.100">
    <property type="entry name" value="MutL, C-terminal domain, regulatory subdomain"/>
    <property type="match status" value="1"/>
</dbReference>
<evidence type="ECO:0000313" key="6">
    <source>
        <dbReference type="Proteomes" id="UP000614350"/>
    </source>
</evidence>
<dbReference type="CDD" id="cd16926">
    <property type="entry name" value="HATPase_MutL-MLH-PMS-like"/>
    <property type="match status" value="1"/>
</dbReference>
<dbReference type="NCBIfam" id="TIGR00585">
    <property type="entry name" value="mutl"/>
    <property type="match status" value="1"/>
</dbReference>
<dbReference type="InterPro" id="IPR037198">
    <property type="entry name" value="MutL_C_sf"/>
</dbReference>
<organism evidence="5 6">
    <name type="scientific">Vespula vulgaris</name>
    <name type="common">Yellow jacket</name>
    <name type="synonym">Wasp</name>
    <dbReference type="NCBI Taxonomy" id="7454"/>
    <lineage>
        <taxon>Eukaryota</taxon>
        <taxon>Metazoa</taxon>
        <taxon>Ecdysozoa</taxon>
        <taxon>Arthropoda</taxon>
        <taxon>Hexapoda</taxon>
        <taxon>Insecta</taxon>
        <taxon>Pterygota</taxon>
        <taxon>Neoptera</taxon>
        <taxon>Endopterygota</taxon>
        <taxon>Hymenoptera</taxon>
        <taxon>Apocrita</taxon>
        <taxon>Aculeata</taxon>
        <taxon>Vespoidea</taxon>
        <taxon>Vespidae</taxon>
        <taxon>Vespinae</taxon>
        <taxon>Vespula</taxon>
    </lineage>
</organism>
<dbReference type="InterPro" id="IPR013507">
    <property type="entry name" value="DNA_mismatch_S5_2-like"/>
</dbReference>
<feature type="domain" description="DNA mismatch repair protein S5" evidence="4">
    <location>
        <begin position="226"/>
        <end position="361"/>
    </location>
</feature>
<dbReference type="GO" id="GO:0140664">
    <property type="term" value="F:ATP-dependent DNA damage sensor activity"/>
    <property type="evidence" value="ECO:0007669"/>
    <property type="project" value="InterPro"/>
</dbReference>
<dbReference type="PANTHER" id="PTHR10073">
    <property type="entry name" value="DNA MISMATCH REPAIR PROTEIN MLH, PMS, MUTL"/>
    <property type="match status" value="1"/>
</dbReference>
<dbReference type="AlphaFoldDB" id="A0A834KJY4"/>
<dbReference type="GO" id="GO:0005524">
    <property type="term" value="F:ATP binding"/>
    <property type="evidence" value="ECO:0007669"/>
    <property type="project" value="InterPro"/>
</dbReference>
<evidence type="ECO:0000256" key="1">
    <source>
        <dbReference type="ARBA" id="ARBA00006082"/>
    </source>
</evidence>
<dbReference type="GO" id="GO:0016887">
    <property type="term" value="F:ATP hydrolysis activity"/>
    <property type="evidence" value="ECO:0007669"/>
    <property type="project" value="InterPro"/>
</dbReference>
<dbReference type="FunFam" id="3.30.1370.100:FF:000001">
    <property type="entry name" value="Mismatch repair endonuclease pms1, putative"/>
    <property type="match status" value="1"/>
</dbReference>
<evidence type="ECO:0000256" key="2">
    <source>
        <dbReference type="ARBA" id="ARBA00022763"/>
    </source>
</evidence>
<dbReference type="PANTHER" id="PTHR10073:SF52">
    <property type="entry name" value="MISMATCH REPAIR ENDONUCLEASE PMS2"/>
    <property type="match status" value="1"/>
</dbReference>
<dbReference type="PROSITE" id="PS00058">
    <property type="entry name" value="DNA_MISMATCH_REPAIR_1"/>
    <property type="match status" value="1"/>
</dbReference>
<name>A0A834KJY4_VESVU</name>
<dbReference type="FunFam" id="3.30.565.10:FF:000014">
    <property type="entry name" value="Mismatch repair endonuclease pms1, putative"/>
    <property type="match status" value="1"/>
</dbReference>
<dbReference type="InterPro" id="IPR014790">
    <property type="entry name" value="MutL_C"/>
</dbReference>
<dbReference type="Pfam" id="PF01119">
    <property type="entry name" value="DNA_mis_repair"/>
    <property type="match status" value="1"/>
</dbReference>
<dbReference type="SUPFAM" id="SSF118116">
    <property type="entry name" value="DNA mismatch repair protein MutL"/>
    <property type="match status" value="1"/>
</dbReference>
<dbReference type="SUPFAM" id="SSF55874">
    <property type="entry name" value="ATPase domain of HSP90 chaperone/DNA topoisomerase II/histidine kinase"/>
    <property type="match status" value="1"/>
</dbReference>